<dbReference type="InterPro" id="IPR020578">
    <property type="entry name" value="Aminotrans_V_PyrdxlP_BS"/>
</dbReference>
<dbReference type="GO" id="GO:0031071">
    <property type="term" value="F:cysteine desulfurase activity"/>
    <property type="evidence" value="ECO:0007669"/>
    <property type="project" value="UniProtKB-EC"/>
</dbReference>
<evidence type="ECO:0000313" key="12">
    <source>
        <dbReference type="EMBL" id="PIY95356.1"/>
    </source>
</evidence>
<reference evidence="13" key="1">
    <citation type="submission" date="2017-09" db="EMBL/GenBank/DDBJ databases">
        <title>Depth-based differentiation of microbial function through sediment-hosted aquifers and enrichment of novel symbionts in the deep terrestrial subsurface.</title>
        <authorList>
            <person name="Probst A.J."/>
            <person name="Ladd B."/>
            <person name="Jarett J.K."/>
            <person name="Geller-Mcgrath D.E."/>
            <person name="Sieber C.M.K."/>
            <person name="Emerson J.B."/>
            <person name="Anantharaman K."/>
            <person name="Thomas B.C."/>
            <person name="Malmstrom R."/>
            <person name="Stieglmeier M."/>
            <person name="Klingl A."/>
            <person name="Woyke T."/>
            <person name="Ryan C.M."/>
            <person name="Banfield J.F."/>
        </authorList>
    </citation>
    <scope>NUCLEOTIDE SEQUENCE [LARGE SCALE GENOMIC DNA]</scope>
</reference>
<comment type="caution">
    <text evidence="12">The sequence shown here is derived from an EMBL/GenBank/DDBJ whole genome shotgun (WGS) entry which is preliminary data.</text>
</comment>
<organism evidence="12 13">
    <name type="scientific">Candidatus Komeilibacteria bacterium CG_4_10_14_0_8_um_filter_37_78</name>
    <dbReference type="NCBI Taxonomy" id="1974471"/>
    <lineage>
        <taxon>Bacteria</taxon>
        <taxon>Candidatus Komeiliibacteriota</taxon>
    </lineage>
</organism>
<evidence type="ECO:0000256" key="3">
    <source>
        <dbReference type="ARBA" id="ARBA00012239"/>
    </source>
</evidence>
<dbReference type="EC" id="2.8.1.7" evidence="3"/>
<dbReference type="Pfam" id="PF00266">
    <property type="entry name" value="Aminotran_5"/>
    <property type="match status" value="1"/>
</dbReference>
<dbReference type="PANTHER" id="PTHR11601:SF34">
    <property type="entry name" value="CYSTEINE DESULFURASE"/>
    <property type="match status" value="1"/>
</dbReference>
<dbReference type="InterPro" id="IPR015422">
    <property type="entry name" value="PyrdxlP-dep_Trfase_small"/>
</dbReference>
<dbReference type="InterPro" id="IPR000192">
    <property type="entry name" value="Aminotrans_V_dom"/>
</dbReference>
<evidence type="ECO:0000256" key="8">
    <source>
        <dbReference type="ARBA" id="ARBA00023014"/>
    </source>
</evidence>
<evidence type="ECO:0000313" key="13">
    <source>
        <dbReference type="Proteomes" id="UP000228689"/>
    </source>
</evidence>
<accession>A0A2M7RG81</accession>
<evidence type="ECO:0000259" key="11">
    <source>
        <dbReference type="Pfam" id="PF00266"/>
    </source>
</evidence>
<sequence>MSKYIYFDNAATTRVDRRVFKAMQPWFSKYYGNPSSVHRFGQKASAAISSTRQQIANFLYCESEELIFTAGATEANNLAIKGIAKYYQNLYQIKKISGQPHIITAAIEHPSVRETVLALEKEGIAISFVQSESCGLVDIDKIIKLITQNTVLISLMYVNNETGVVQEVQKLGKELLSINEQRKEAGLEKIYFHSDAVQALNYLNCRPDHLKVDLLSFSGHKIYGPKGVGMLYCREKTPLIRMVDGGVQERTRRAGTLNTASIFGLGQAVELIGSEQTKTTAKILALEEQFLAYLNKQPALTLNTSATRVPGLCNIRVANYLAEDLLIQLDLAGIGLSAGAACSSGAIKASLILLAQGLTEQQALTSVRISLGKYNSSSEVKRLIKKFDILLKKNE</sequence>
<comment type="cofactor">
    <cofactor evidence="1 10">
        <name>pyridoxal 5'-phosphate</name>
        <dbReference type="ChEBI" id="CHEBI:597326"/>
    </cofactor>
</comment>
<dbReference type="SUPFAM" id="SSF53383">
    <property type="entry name" value="PLP-dependent transferases"/>
    <property type="match status" value="1"/>
</dbReference>
<dbReference type="AlphaFoldDB" id="A0A2M7RG81"/>
<gene>
    <name evidence="12" type="ORF">COY67_00435</name>
</gene>
<protein>
    <recommendedName>
        <fullName evidence="3">cysteine desulfurase</fullName>
        <ecNumber evidence="3">2.8.1.7</ecNumber>
    </recommendedName>
</protein>
<evidence type="ECO:0000256" key="5">
    <source>
        <dbReference type="ARBA" id="ARBA00022723"/>
    </source>
</evidence>
<keyword evidence="5" id="KW-0479">Metal-binding</keyword>
<dbReference type="Gene3D" id="3.90.1150.10">
    <property type="entry name" value="Aspartate Aminotransferase, domain 1"/>
    <property type="match status" value="1"/>
</dbReference>
<feature type="domain" description="Aminotransferase class V" evidence="11">
    <location>
        <begin position="5"/>
        <end position="383"/>
    </location>
</feature>
<keyword evidence="6" id="KW-0663">Pyridoxal phosphate</keyword>
<keyword evidence="4" id="KW-0808">Transferase</keyword>
<evidence type="ECO:0000256" key="10">
    <source>
        <dbReference type="RuleBase" id="RU004504"/>
    </source>
</evidence>
<dbReference type="InterPro" id="IPR016454">
    <property type="entry name" value="Cysteine_dSase"/>
</dbReference>
<evidence type="ECO:0000256" key="6">
    <source>
        <dbReference type="ARBA" id="ARBA00022898"/>
    </source>
</evidence>
<dbReference type="EMBL" id="PFMC01000012">
    <property type="protein sequence ID" value="PIY95356.1"/>
    <property type="molecule type" value="Genomic_DNA"/>
</dbReference>
<dbReference type="PROSITE" id="PS00595">
    <property type="entry name" value="AA_TRANSFER_CLASS_5"/>
    <property type="match status" value="1"/>
</dbReference>
<dbReference type="GO" id="GO:0051536">
    <property type="term" value="F:iron-sulfur cluster binding"/>
    <property type="evidence" value="ECO:0007669"/>
    <property type="project" value="UniProtKB-KW"/>
</dbReference>
<dbReference type="Gene3D" id="1.10.260.50">
    <property type="match status" value="1"/>
</dbReference>
<dbReference type="Gene3D" id="3.40.640.10">
    <property type="entry name" value="Type I PLP-dependent aspartate aminotransferase-like (Major domain)"/>
    <property type="match status" value="1"/>
</dbReference>
<name>A0A2M7RG81_9BACT</name>
<evidence type="ECO:0000256" key="2">
    <source>
        <dbReference type="ARBA" id="ARBA00006490"/>
    </source>
</evidence>
<keyword evidence="8" id="KW-0411">Iron-sulfur</keyword>
<dbReference type="PANTHER" id="PTHR11601">
    <property type="entry name" value="CYSTEINE DESULFURYLASE FAMILY MEMBER"/>
    <property type="match status" value="1"/>
</dbReference>
<dbReference type="InterPro" id="IPR015424">
    <property type="entry name" value="PyrdxlP-dep_Trfase"/>
</dbReference>
<dbReference type="PIRSF" id="PIRSF005572">
    <property type="entry name" value="NifS"/>
    <property type="match status" value="1"/>
</dbReference>
<evidence type="ECO:0000256" key="4">
    <source>
        <dbReference type="ARBA" id="ARBA00022679"/>
    </source>
</evidence>
<dbReference type="Proteomes" id="UP000228689">
    <property type="component" value="Unassembled WGS sequence"/>
</dbReference>
<comment type="catalytic activity">
    <reaction evidence="9">
        <text>(sulfur carrier)-H + L-cysteine = (sulfur carrier)-SH + L-alanine</text>
        <dbReference type="Rhea" id="RHEA:43892"/>
        <dbReference type="Rhea" id="RHEA-COMP:14737"/>
        <dbReference type="Rhea" id="RHEA-COMP:14739"/>
        <dbReference type="ChEBI" id="CHEBI:29917"/>
        <dbReference type="ChEBI" id="CHEBI:35235"/>
        <dbReference type="ChEBI" id="CHEBI:57972"/>
        <dbReference type="ChEBI" id="CHEBI:64428"/>
        <dbReference type="EC" id="2.8.1.7"/>
    </reaction>
</comment>
<evidence type="ECO:0000256" key="9">
    <source>
        <dbReference type="ARBA" id="ARBA00050776"/>
    </source>
</evidence>
<evidence type="ECO:0000256" key="7">
    <source>
        <dbReference type="ARBA" id="ARBA00023004"/>
    </source>
</evidence>
<dbReference type="GO" id="GO:0046872">
    <property type="term" value="F:metal ion binding"/>
    <property type="evidence" value="ECO:0007669"/>
    <property type="project" value="UniProtKB-KW"/>
</dbReference>
<comment type="similarity">
    <text evidence="2">Belongs to the class-V pyridoxal-phosphate-dependent aminotransferase family. NifS/IscS subfamily.</text>
</comment>
<proteinExistence type="inferred from homology"/>
<evidence type="ECO:0000256" key="1">
    <source>
        <dbReference type="ARBA" id="ARBA00001933"/>
    </source>
</evidence>
<dbReference type="InterPro" id="IPR015421">
    <property type="entry name" value="PyrdxlP-dep_Trfase_major"/>
</dbReference>
<keyword evidence="7" id="KW-0408">Iron</keyword>